<name>A0A7S1XFW5_9RHOD</name>
<proteinExistence type="predicted"/>
<dbReference type="AlphaFoldDB" id="A0A7S1XFW5"/>
<sequence>MRQERVVFDSLERSGGWDPRSQVAPRHSTFSLQHQWSHNGCSFHSTWFLTEVFYSFLIQLSQILELEPGAGQYRLSDLMGTIPLEWVGRRGYGCGCAGGRRKYSTGK</sequence>
<accession>A0A7S1XFW5</accession>
<dbReference type="EMBL" id="HBGH01018240">
    <property type="protein sequence ID" value="CAD9238045.1"/>
    <property type="molecule type" value="Transcribed_RNA"/>
</dbReference>
<reference evidence="1" key="1">
    <citation type="submission" date="2021-01" db="EMBL/GenBank/DDBJ databases">
        <authorList>
            <person name="Corre E."/>
            <person name="Pelletier E."/>
            <person name="Niang G."/>
            <person name="Scheremetjew M."/>
            <person name="Finn R."/>
            <person name="Kale V."/>
            <person name="Holt S."/>
            <person name="Cochrane G."/>
            <person name="Meng A."/>
            <person name="Brown T."/>
            <person name="Cohen L."/>
        </authorList>
    </citation>
    <scope>NUCLEOTIDE SEQUENCE</scope>
    <source>
        <strain evidence="1">SAG 36.94</strain>
    </source>
</reference>
<organism evidence="1">
    <name type="scientific">Compsopogon caeruleus</name>
    <dbReference type="NCBI Taxonomy" id="31354"/>
    <lineage>
        <taxon>Eukaryota</taxon>
        <taxon>Rhodophyta</taxon>
        <taxon>Compsopogonophyceae</taxon>
        <taxon>Compsopogonales</taxon>
        <taxon>Compsopogonaceae</taxon>
        <taxon>Compsopogon</taxon>
    </lineage>
</organism>
<gene>
    <name evidence="1" type="ORF">CCAE0312_LOCUS10146</name>
</gene>
<evidence type="ECO:0000313" key="1">
    <source>
        <dbReference type="EMBL" id="CAD9238045.1"/>
    </source>
</evidence>
<protein>
    <submittedName>
        <fullName evidence="1">Uncharacterized protein</fullName>
    </submittedName>
</protein>